<protein>
    <submittedName>
        <fullName evidence="1">Uncharacterized protein</fullName>
    </submittedName>
</protein>
<name>U4L750_PYROM</name>
<reference evidence="1 2" key="1">
    <citation type="journal article" date="2013" name="PLoS Genet.">
        <title>The genome and development-dependent transcriptomes of Pyronema confluens: a window into fungal evolution.</title>
        <authorList>
            <person name="Traeger S."/>
            <person name="Altegoer F."/>
            <person name="Freitag M."/>
            <person name="Gabaldon T."/>
            <person name="Kempken F."/>
            <person name="Kumar A."/>
            <person name="Marcet-Houben M."/>
            <person name="Poggeler S."/>
            <person name="Stajich J.E."/>
            <person name="Nowrousian M."/>
        </authorList>
    </citation>
    <scope>NUCLEOTIDE SEQUENCE [LARGE SCALE GENOMIC DNA]</scope>
    <source>
        <strain evidence="2">CBS 100304</strain>
        <tissue evidence="1">Vegetative mycelium</tissue>
    </source>
</reference>
<gene>
    <name evidence="1" type="ORF">PCON_12842</name>
</gene>
<organism evidence="1 2">
    <name type="scientific">Pyronema omphalodes (strain CBS 100304)</name>
    <name type="common">Pyronema confluens</name>
    <dbReference type="NCBI Taxonomy" id="1076935"/>
    <lineage>
        <taxon>Eukaryota</taxon>
        <taxon>Fungi</taxon>
        <taxon>Dikarya</taxon>
        <taxon>Ascomycota</taxon>
        <taxon>Pezizomycotina</taxon>
        <taxon>Pezizomycetes</taxon>
        <taxon>Pezizales</taxon>
        <taxon>Pyronemataceae</taxon>
        <taxon>Pyronema</taxon>
    </lineage>
</organism>
<proteinExistence type="predicted"/>
<dbReference type="EMBL" id="HF935791">
    <property type="protein sequence ID" value="CCX13249.1"/>
    <property type="molecule type" value="Genomic_DNA"/>
</dbReference>
<dbReference type="AlphaFoldDB" id="U4L750"/>
<evidence type="ECO:0000313" key="2">
    <source>
        <dbReference type="Proteomes" id="UP000018144"/>
    </source>
</evidence>
<dbReference type="Proteomes" id="UP000018144">
    <property type="component" value="Unassembled WGS sequence"/>
</dbReference>
<sequence>MRLRCMAQKVEPQSIIPLGVAV</sequence>
<keyword evidence="2" id="KW-1185">Reference proteome</keyword>
<accession>U4L750</accession>
<evidence type="ECO:0000313" key="1">
    <source>
        <dbReference type="EMBL" id="CCX13249.1"/>
    </source>
</evidence>